<evidence type="ECO:0000313" key="3">
    <source>
        <dbReference type="Proteomes" id="UP001418222"/>
    </source>
</evidence>
<feature type="region of interest" description="Disordered" evidence="1">
    <location>
        <begin position="231"/>
        <end position="250"/>
    </location>
</feature>
<gene>
    <name evidence="2" type="ORF">KSP39_PZI001639</name>
</gene>
<dbReference type="AlphaFoldDB" id="A0AAP0BZ68"/>
<evidence type="ECO:0000313" key="2">
    <source>
        <dbReference type="EMBL" id="KAK8953822.1"/>
    </source>
</evidence>
<organism evidence="2 3">
    <name type="scientific">Platanthera zijinensis</name>
    <dbReference type="NCBI Taxonomy" id="2320716"/>
    <lineage>
        <taxon>Eukaryota</taxon>
        <taxon>Viridiplantae</taxon>
        <taxon>Streptophyta</taxon>
        <taxon>Embryophyta</taxon>
        <taxon>Tracheophyta</taxon>
        <taxon>Spermatophyta</taxon>
        <taxon>Magnoliopsida</taxon>
        <taxon>Liliopsida</taxon>
        <taxon>Asparagales</taxon>
        <taxon>Orchidaceae</taxon>
        <taxon>Orchidoideae</taxon>
        <taxon>Orchideae</taxon>
        <taxon>Orchidinae</taxon>
        <taxon>Platanthera</taxon>
    </lineage>
</organism>
<proteinExistence type="predicted"/>
<accession>A0AAP0BZ68</accession>
<keyword evidence="3" id="KW-1185">Reference proteome</keyword>
<dbReference type="EMBL" id="JBBWWQ010000002">
    <property type="protein sequence ID" value="KAK8953822.1"/>
    <property type="molecule type" value="Genomic_DNA"/>
</dbReference>
<dbReference type="Proteomes" id="UP001418222">
    <property type="component" value="Unassembled WGS sequence"/>
</dbReference>
<comment type="caution">
    <text evidence="2">The sequence shown here is derived from an EMBL/GenBank/DDBJ whole genome shotgun (WGS) entry which is preliminary data.</text>
</comment>
<sequence length="275" mass="29911">MVCPLSLTDSHPSVAKLFSEAPLQGGLTSDVSLISDDTSSLSLLPEELVSDEALILGDTDSSGATLVVLPEAGEISYCIPRSRRQPPTTRTIPTPLFVDATACGATPSRQRPRLSIPRLRRPLLLLPPSDSEISWRFLCFQPAPSLFQSFYCTIESRSVNFLRAVQASPSPFTFVQEVLQPLLLPPMPDPAFHCQNKSSATATGDSSAVMQLKSNPALDLIGSHSSYSSHRREFAPEHTKPTQPDFKHKDGEALWLNSAPAWVIPKLPPQDAVSK</sequence>
<reference evidence="2 3" key="1">
    <citation type="journal article" date="2022" name="Nat. Plants">
        <title>Genomes of leafy and leafless Platanthera orchids illuminate the evolution of mycoheterotrophy.</title>
        <authorList>
            <person name="Li M.H."/>
            <person name="Liu K.W."/>
            <person name="Li Z."/>
            <person name="Lu H.C."/>
            <person name="Ye Q.L."/>
            <person name="Zhang D."/>
            <person name="Wang J.Y."/>
            <person name="Li Y.F."/>
            <person name="Zhong Z.M."/>
            <person name="Liu X."/>
            <person name="Yu X."/>
            <person name="Liu D.K."/>
            <person name="Tu X.D."/>
            <person name="Liu B."/>
            <person name="Hao Y."/>
            <person name="Liao X.Y."/>
            <person name="Jiang Y.T."/>
            <person name="Sun W.H."/>
            <person name="Chen J."/>
            <person name="Chen Y.Q."/>
            <person name="Ai Y."/>
            <person name="Zhai J.W."/>
            <person name="Wu S.S."/>
            <person name="Zhou Z."/>
            <person name="Hsiao Y.Y."/>
            <person name="Wu W.L."/>
            <person name="Chen Y.Y."/>
            <person name="Lin Y.F."/>
            <person name="Hsu J.L."/>
            <person name="Li C.Y."/>
            <person name="Wang Z.W."/>
            <person name="Zhao X."/>
            <person name="Zhong W.Y."/>
            <person name="Ma X.K."/>
            <person name="Ma L."/>
            <person name="Huang J."/>
            <person name="Chen G.Z."/>
            <person name="Huang M.Z."/>
            <person name="Huang L."/>
            <person name="Peng D.H."/>
            <person name="Luo Y.B."/>
            <person name="Zou S.Q."/>
            <person name="Chen S.P."/>
            <person name="Lan S."/>
            <person name="Tsai W.C."/>
            <person name="Van de Peer Y."/>
            <person name="Liu Z.J."/>
        </authorList>
    </citation>
    <scope>NUCLEOTIDE SEQUENCE [LARGE SCALE GENOMIC DNA]</scope>
    <source>
        <strain evidence="2">Lor287</strain>
    </source>
</reference>
<name>A0AAP0BZ68_9ASPA</name>
<evidence type="ECO:0000256" key="1">
    <source>
        <dbReference type="SAM" id="MobiDB-lite"/>
    </source>
</evidence>
<protein>
    <submittedName>
        <fullName evidence="2">Uncharacterized protein</fullName>
    </submittedName>
</protein>